<comment type="caution">
    <text evidence="1">The sequence shown here is derived from an EMBL/GenBank/DDBJ whole genome shotgun (WGS) entry which is preliminary data.</text>
</comment>
<dbReference type="AlphaFoldDB" id="A0A4Y2DB21"/>
<keyword evidence="2" id="KW-1185">Reference proteome</keyword>
<organism evidence="1 2">
    <name type="scientific">Araneus ventricosus</name>
    <name type="common">Orbweaver spider</name>
    <name type="synonym">Epeira ventricosa</name>
    <dbReference type="NCBI Taxonomy" id="182803"/>
    <lineage>
        <taxon>Eukaryota</taxon>
        <taxon>Metazoa</taxon>
        <taxon>Ecdysozoa</taxon>
        <taxon>Arthropoda</taxon>
        <taxon>Chelicerata</taxon>
        <taxon>Arachnida</taxon>
        <taxon>Araneae</taxon>
        <taxon>Araneomorphae</taxon>
        <taxon>Entelegynae</taxon>
        <taxon>Araneoidea</taxon>
        <taxon>Araneidae</taxon>
        <taxon>Araneus</taxon>
    </lineage>
</organism>
<reference evidence="1 2" key="1">
    <citation type="journal article" date="2019" name="Sci. Rep.">
        <title>Orb-weaving spider Araneus ventricosus genome elucidates the spidroin gene catalogue.</title>
        <authorList>
            <person name="Kono N."/>
            <person name="Nakamura H."/>
            <person name="Ohtoshi R."/>
            <person name="Moran D.A.P."/>
            <person name="Shinohara A."/>
            <person name="Yoshida Y."/>
            <person name="Fujiwara M."/>
            <person name="Mori M."/>
            <person name="Tomita M."/>
            <person name="Arakawa K."/>
        </authorList>
    </citation>
    <scope>NUCLEOTIDE SEQUENCE [LARGE SCALE GENOMIC DNA]</scope>
</reference>
<dbReference type="OrthoDB" id="6432034at2759"/>
<dbReference type="EMBL" id="BGPR01000322">
    <property type="protein sequence ID" value="GBM13084.1"/>
    <property type="molecule type" value="Genomic_DNA"/>
</dbReference>
<dbReference type="Proteomes" id="UP000499080">
    <property type="component" value="Unassembled WGS sequence"/>
</dbReference>
<name>A0A4Y2DB21_ARAVE</name>
<sequence>MEVYGASVMPRKHVWKHDFLSRKTGVQNCQARPRQRHWNTLLTAQISHQLIFHLFGTLKKHLASRHLRTNAEVQEVVVKWLRDLYPDFFYGGFDRLVYQ</sequence>
<evidence type="ECO:0000313" key="1">
    <source>
        <dbReference type="EMBL" id="GBM13084.1"/>
    </source>
</evidence>
<protein>
    <submittedName>
        <fullName evidence="1">Uncharacterized protein</fullName>
    </submittedName>
</protein>
<proteinExistence type="predicted"/>
<evidence type="ECO:0000313" key="2">
    <source>
        <dbReference type="Proteomes" id="UP000499080"/>
    </source>
</evidence>
<accession>A0A4Y2DB21</accession>
<gene>
    <name evidence="1" type="ORF">AVEN_101926_1</name>
</gene>